<dbReference type="SUPFAM" id="SSF109854">
    <property type="entry name" value="DinB/YfiT-like putative metalloenzymes"/>
    <property type="match status" value="1"/>
</dbReference>
<reference evidence="3 4" key="2">
    <citation type="submission" date="2019-09" db="EMBL/GenBank/DDBJ databases">
        <authorList>
            <person name="Jin C."/>
        </authorList>
    </citation>
    <scope>NUCLEOTIDE SEQUENCE [LARGE SCALE GENOMIC DNA]</scope>
    <source>
        <strain evidence="3 4">BN140041</strain>
    </source>
</reference>
<comment type="similarity">
    <text evidence="1">Belongs to the AHA1 family.</text>
</comment>
<dbReference type="InterPro" id="IPR034660">
    <property type="entry name" value="DinB/YfiT-like"/>
</dbReference>
<evidence type="ECO:0000256" key="1">
    <source>
        <dbReference type="ARBA" id="ARBA00006817"/>
    </source>
</evidence>
<dbReference type="InterPro" id="IPR017517">
    <property type="entry name" value="Maleyloyr_isom"/>
</dbReference>
<dbReference type="AlphaFoldDB" id="A0A5B1M0S0"/>
<sequence>MTITKTATLPVSPDEAFALITEPERLRRWMTVSAYVDLRAGGDYRWTVTPGHHVAGTVRELEPGRRVVLGWGWDGDDGLPVDASTVTITVEPADGGSLVTLVHEGLPADQVAGHDEGWTHFLERLEKVATTGDAGQDPWAWEPENLTPLVAAEAVLSAIQPILRSITDDDADRRTPCPELPVGPLVDHLVASMVGLGAMVGATIAEVEGSAEHRVSTAADESITAWRRADLDSTVQGPAGEMPASVGAALVSAEIVLHGWDLAQALGTTVEVSDEVVAYVAGLSEPILPMARGRAFADEVPAPADASPLDRFAAFAGRTALAAQPAGQS</sequence>
<keyword evidence="4" id="KW-1185">Reference proteome</keyword>
<proteinExistence type="inferred from homology"/>
<dbReference type="InterPro" id="IPR023393">
    <property type="entry name" value="START-like_dom_sf"/>
</dbReference>
<dbReference type="InterPro" id="IPR013538">
    <property type="entry name" value="ASHA1/2-like_C"/>
</dbReference>
<feature type="domain" description="Activator of Hsp90 ATPase homologue 1/2-like C-terminal" evidence="2">
    <location>
        <begin position="11"/>
        <end position="128"/>
    </location>
</feature>
<dbReference type="RefSeq" id="WP_149751105.1">
    <property type="nucleotide sequence ID" value="NZ_VUJW01000008.1"/>
</dbReference>
<gene>
    <name evidence="3" type="ORF">F0U47_14090</name>
</gene>
<dbReference type="InterPro" id="IPR017520">
    <property type="entry name" value="CHP03086"/>
</dbReference>
<dbReference type="Pfam" id="PF08327">
    <property type="entry name" value="AHSA1"/>
    <property type="match status" value="1"/>
</dbReference>
<organism evidence="3 4">
    <name type="scientific">Nocardioides antri</name>
    <dbReference type="NCBI Taxonomy" id="2607659"/>
    <lineage>
        <taxon>Bacteria</taxon>
        <taxon>Bacillati</taxon>
        <taxon>Actinomycetota</taxon>
        <taxon>Actinomycetes</taxon>
        <taxon>Propionibacteriales</taxon>
        <taxon>Nocardioidaceae</taxon>
        <taxon>Nocardioides</taxon>
    </lineage>
</organism>
<dbReference type="NCBIfam" id="TIGR03086">
    <property type="entry name" value="TIGR03086 family metal-binding protein"/>
    <property type="match status" value="1"/>
</dbReference>
<evidence type="ECO:0000259" key="2">
    <source>
        <dbReference type="Pfam" id="PF08327"/>
    </source>
</evidence>
<evidence type="ECO:0000313" key="3">
    <source>
        <dbReference type="EMBL" id="KAA1426523.1"/>
    </source>
</evidence>
<accession>A0A5B1M0S0</accession>
<dbReference type="Gene3D" id="3.30.530.20">
    <property type="match status" value="1"/>
</dbReference>
<name>A0A5B1M0S0_9ACTN</name>
<dbReference type="SUPFAM" id="SSF55961">
    <property type="entry name" value="Bet v1-like"/>
    <property type="match status" value="1"/>
</dbReference>
<dbReference type="EMBL" id="VUJW01000008">
    <property type="protein sequence ID" value="KAA1426523.1"/>
    <property type="molecule type" value="Genomic_DNA"/>
</dbReference>
<dbReference type="NCBIfam" id="TIGR03083">
    <property type="entry name" value="maleylpyruvate isomerase family mycothiol-dependent enzyme"/>
    <property type="match status" value="1"/>
</dbReference>
<protein>
    <submittedName>
        <fullName evidence="3">TIGR03086 family protein</fullName>
    </submittedName>
</protein>
<reference evidence="3 4" key="1">
    <citation type="submission" date="2019-09" db="EMBL/GenBank/DDBJ databases">
        <title>Nocardioides panacisoli sp. nov., isolated from the soil of a ginseng field.</title>
        <authorList>
            <person name="Cho C."/>
        </authorList>
    </citation>
    <scope>NUCLEOTIDE SEQUENCE [LARGE SCALE GENOMIC DNA]</scope>
    <source>
        <strain evidence="3 4">BN140041</strain>
    </source>
</reference>
<evidence type="ECO:0000313" key="4">
    <source>
        <dbReference type="Proteomes" id="UP000324351"/>
    </source>
</evidence>
<dbReference type="Proteomes" id="UP000324351">
    <property type="component" value="Unassembled WGS sequence"/>
</dbReference>
<dbReference type="CDD" id="cd07814">
    <property type="entry name" value="SRPBCC_CalC_Aha1-like"/>
    <property type="match status" value="1"/>
</dbReference>
<comment type="caution">
    <text evidence="3">The sequence shown here is derived from an EMBL/GenBank/DDBJ whole genome shotgun (WGS) entry which is preliminary data.</text>
</comment>